<proteinExistence type="predicted"/>
<organism evidence="2">
    <name type="scientific">Darwinula stevensoni</name>
    <dbReference type="NCBI Taxonomy" id="69355"/>
    <lineage>
        <taxon>Eukaryota</taxon>
        <taxon>Metazoa</taxon>
        <taxon>Ecdysozoa</taxon>
        <taxon>Arthropoda</taxon>
        <taxon>Crustacea</taxon>
        <taxon>Oligostraca</taxon>
        <taxon>Ostracoda</taxon>
        <taxon>Podocopa</taxon>
        <taxon>Podocopida</taxon>
        <taxon>Darwinulocopina</taxon>
        <taxon>Darwinuloidea</taxon>
        <taxon>Darwinulidae</taxon>
        <taxon>Darwinula</taxon>
    </lineage>
</organism>
<dbReference type="EMBL" id="LR899730">
    <property type="protein sequence ID" value="CAD7242072.1"/>
    <property type="molecule type" value="Genomic_DNA"/>
</dbReference>
<evidence type="ECO:0000313" key="3">
    <source>
        <dbReference type="Proteomes" id="UP000677054"/>
    </source>
</evidence>
<dbReference type="AlphaFoldDB" id="A0A7R8ZZF8"/>
<accession>A0A7R8ZZF8</accession>
<feature type="region of interest" description="Disordered" evidence="1">
    <location>
        <begin position="58"/>
        <end position="101"/>
    </location>
</feature>
<gene>
    <name evidence="2" type="ORF">DSTB1V02_LOCUS2045</name>
</gene>
<evidence type="ECO:0000313" key="2">
    <source>
        <dbReference type="EMBL" id="CAD7242072.1"/>
    </source>
</evidence>
<protein>
    <submittedName>
        <fullName evidence="2">Uncharacterized protein</fullName>
    </submittedName>
</protein>
<feature type="compositionally biased region" description="Pro residues" evidence="1">
    <location>
        <begin position="370"/>
        <end position="387"/>
    </location>
</feature>
<dbReference type="Proteomes" id="UP000677054">
    <property type="component" value="Unassembled WGS sequence"/>
</dbReference>
<name>A0A7R8ZZF8_9CRUS</name>
<keyword evidence="3" id="KW-1185">Reference proteome</keyword>
<reference evidence="2" key="1">
    <citation type="submission" date="2020-11" db="EMBL/GenBank/DDBJ databases">
        <authorList>
            <person name="Tran Van P."/>
        </authorList>
    </citation>
    <scope>NUCLEOTIDE SEQUENCE</scope>
</reference>
<feature type="compositionally biased region" description="Basic residues" evidence="1">
    <location>
        <begin position="66"/>
        <end position="76"/>
    </location>
</feature>
<sequence length="387" mass="43656">MSAEAEMAKCSLKAHNTHYELRITVERSYRRPWYSELESALPGRRHIRFGGLTFRRTQDSLSERERKKHLPKRQRKSPSIPYPPPSEAESEDDGDSLSTSFVFQPSDEEEEVTKLKAGPSIHWLGSKAKKLLSSSSTQTHSNPSCFWSTPDLTKVHASKHILEPILNSPHPSQQPSLSKPACTCECTCHSILLAMMKDVKHEQGQRLTVMELQVQSLINHFGLRNKTSSFMGHVNLRLKKPEVSLFSDCIKADKGYREESIAILESTIRNMERKKAVSTLMRRLMDDGAALHFACKSTRHKEKQVRTELGIFDLINGKAASMSQQERTIFVGDWLRQAKQRLHQKERAQIQLGASVMEEPSDSVSTSTPDNPPDPPNPPGPQPTQGN</sequence>
<feature type="region of interest" description="Disordered" evidence="1">
    <location>
        <begin position="346"/>
        <end position="387"/>
    </location>
</feature>
<evidence type="ECO:0000256" key="1">
    <source>
        <dbReference type="SAM" id="MobiDB-lite"/>
    </source>
</evidence>
<dbReference type="EMBL" id="CAJPEV010000213">
    <property type="protein sequence ID" value="CAG0882450.1"/>
    <property type="molecule type" value="Genomic_DNA"/>
</dbReference>